<keyword evidence="3" id="KW-1185">Reference proteome</keyword>
<dbReference type="PROSITE" id="PS51704">
    <property type="entry name" value="GP_PDE"/>
    <property type="match status" value="1"/>
</dbReference>
<dbReference type="GO" id="GO:0008081">
    <property type="term" value="F:phosphoric diester hydrolase activity"/>
    <property type="evidence" value="ECO:0007669"/>
    <property type="project" value="InterPro"/>
</dbReference>
<dbReference type="AlphaFoldDB" id="A0A3N0E3B6"/>
<dbReference type="OrthoDB" id="9758957at2"/>
<reference evidence="2 3" key="1">
    <citation type="submission" date="2018-11" db="EMBL/GenBank/DDBJ databases">
        <title>The genome draft of YIM 96095.</title>
        <authorList>
            <person name="Tang S.-K."/>
            <person name="Chunyu W.-X."/>
            <person name="Feng Y.-Z."/>
        </authorList>
    </citation>
    <scope>NUCLEOTIDE SEQUENCE [LARGE SCALE GENOMIC DNA]</scope>
    <source>
        <strain evidence="2 3">YIM 96095</strain>
    </source>
</reference>
<dbReference type="Proteomes" id="UP000269198">
    <property type="component" value="Unassembled WGS sequence"/>
</dbReference>
<protein>
    <submittedName>
        <fullName evidence="2">Glycerophosphodiester phosphodiesterase</fullName>
    </submittedName>
</protein>
<evidence type="ECO:0000313" key="2">
    <source>
        <dbReference type="EMBL" id="RNL82332.1"/>
    </source>
</evidence>
<dbReference type="Pfam" id="PF03009">
    <property type="entry name" value="GDPD"/>
    <property type="match status" value="1"/>
</dbReference>
<dbReference type="GO" id="GO:0006629">
    <property type="term" value="P:lipid metabolic process"/>
    <property type="evidence" value="ECO:0007669"/>
    <property type="project" value="InterPro"/>
</dbReference>
<name>A0A3N0E3B6_9ACTN</name>
<dbReference type="Gene3D" id="3.20.20.190">
    <property type="entry name" value="Phosphatidylinositol (PI) phosphodiesterase"/>
    <property type="match status" value="1"/>
</dbReference>
<dbReference type="InterPro" id="IPR030395">
    <property type="entry name" value="GP_PDE_dom"/>
</dbReference>
<dbReference type="EMBL" id="RJMB01000024">
    <property type="protein sequence ID" value="RNL82332.1"/>
    <property type="molecule type" value="Genomic_DNA"/>
</dbReference>
<dbReference type="PANTHER" id="PTHR46211:SF14">
    <property type="entry name" value="GLYCEROPHOSPHODIESTER PHOSPHODIESTERASE"/>
    <property type="match status" value="1"/>
</dbReference>
<dbReference type="CDD" id="cd08556">
    <property type="entry name" value="GDPD"/>
    <property type="match status" value="1"/>
</dbReference>
<accession>A0A3N0E3B6</accession>
<dbReference type="RefSeq" id="WP_123202897.1">
    <property type="nucleotide sequence ID" value="NZ_RJMB01000024.1"/>
</dbReference>
<sequence>MTVFTAPEVIGHRGAGRGTVDGNAENTPDSFRAAVDSGATWVEIDVRRTADDHLVIRHDAALEDGRAIVDLPLGDLRDDGVVTLEEAVEAIPPNVGIDVDVKTVMEDATAPETRRTMALLLPALRREARRRRLFVCSFDPAALVEIHREAPEIPTAWMPFVRNPLDQAVAGAAGLGCAIVAIDARSFGLSGDAPSPGRREVDYTVGVAHRAGLEIVSWCPDPTDAARFADAGMDAVVVDDVPGVLEALKER</sequence>
<dbReference type="SUPFAM" id="SSF51695">
    <property type="entry name" value="PLC-like phosphodiesterases"/>
    <property type="match status" value="1"/>
</dbReference>
<evidence type="ECO:0000259" key="1">
    <source>
        <dbReference type="PROSITE" id="PS51704"/>
    </source>
</evidence>
<dbReference type="InterPro" id="IPR017946">
    <property type="entry name" value="PLC-like_Pdiesterase_TIM-brl"/>
</dbReference>
<gene>
    <name evidence="2" type="ORF">EFW17_19650</name>
</gene>
<evidence type="ECO:0000313" key="3">
    <source>
        <dbReference type="Proteomes" id="UP000269198"/>
    </source>
</evidence>
<organism evidence="2 3">
    <name type="scientific">Halostreptopolyspora alba</name>
    <dbReference type="NCBI Taxonomy" id="2487137"/>
    <lineage>
        <taxon>Bacteria</taxon>
        <taxon>Bacillati</taxon>
        <taxon>Actinomycetota</taxon>
        <taxon>Actinomycetes</taxon>
        <taxon>Streptosporangiales</taxon>
        <taxon>Nocardiopsidaceae</taxon>
        <taxon>Halostreptopolyspora</taxon>
    </lineage>
</organism>
<comment type="caution">
    <text evidence="2">The sequence shown here is derived from an EMBL/GenBank/DDBJ whole genome shotgun (WGS) entry which is preliminary data.</text>
</comment>
<dbReference type="PANTHER" id="PTHR46211">
    <property type="entry name" value="GLYCEROPHOSPHORYL DIESTER PHOSPHODIESTERASE"/>
    <property type="match status" value="1"/>
</dbReference>
<feature type="domain" description="GP-PDE" evidence="1">
    <location>
        <begin position="7"/>
        <end position="248"/>
    </location>
</feature>
<proteinExistence type="predicted"/>